<dbReference type="Proteomes" id="UP000325081">
    <property type="component" value="Unassembled WGS sequence"/>
</dbReference>
<protein>
    <submittedName>
        <fullName evidence="3">Myosin heavy chain-related</fullName>
    </submittedName>
</protein>
<keyword evidence="4" id="KW-1185">Reference proteome</keyword>
<dbReference type="EMBL" id="BKCP01010292">
    <property type="protein sequence ID" value="GER52380.1"/>
    <property type="molecule type" value="Genomic_DNA"/>
</dbReference>
<dbReference type="OrthoDB" id="1750920at2759"/>
<dbReference type="AlphaFoldDB" id="A0A5A7R501"/>
<organism evidence="3 4">
    <name type="scientific">Striga asiatica</name>
    <name type="common">Asiatic witchweed</name>
    <name type="synonym">Buchnera asiatica</name>
    <dbReference type="NCBI Taxonomy" id="4170"/>
    <lineage>
        <taxon>Eukaryota</taxon>
        <taxon>Viridiplantae</taxon>
        <taxon>Streptophyta</taxon>
        <taxon>Embryophyta</taxon>
        <taxon>Tracheophyta</taxon>
        <taxon>Spermatophyta</taxon>
        <taxon>Magnoliopsida</taxon>
        <taxon>eudicotyledons</taxon>
        <taxon>Gunneridae</taxon>
        <taxon>Pentapetalae</taxon>
        <taxon>asterids</taxon>
        <taxon>lamiids</taxon>
        <taxon>Lamiales</taxon>
        <taxon>Orobanchaceae</taxon>
        <taxon>Buchnereae</taxon>
        <taxon>Striga</taxon>
    </lineage>
</organism>
<name>A0A5A7R501_STRAF</name>
<gene>
    <name evidence="3" type="ORF">STAS_29832</name>
</gene>
<feature type="transmembrane region" description="Helical" evidence="2">
    <location>
        <begin position="496"/>
        <end position="516"/>
    </location>
</feature>
<evidence type="ECO:0000313" key="3">
    <source>
        <dbReference type="EMBL" id="GER52380.1"/>
    </source>
</evidence>
<accession>A0A5A7R501</accession>
<feature type="region of interest" description="Disordered" evidence="1">
    <location>
        <begin position="240"/>
        <end position="261"/>
    </location>
</feature>
<reference evidence="4" key="1">
    <citation type="journal article" date="2019" name="Curr. Biol.">
        <title>Genome Sequence of Striga asiatica Provides Insight into the Evolution of Plant Parasitism.</title>
        <authorList>
            <person name="Yoshida S."/>
            <person name="Kim S."/>
            <person name="Wafula E.K."/>
            <person name="Tanskanen J."/>
            <person name="Kim Y.M."/>
            <person name="Honaas L."/>
            <person name="Yang Z."/>
            <person name="Spallek T."/>
            <person name="Conn C.E."/>
            <person name="Ichihashi Y."/>
            <person name="Cheong K."/>
            <person name="Cui S."/>
            <person name="Der J.P."/>
            <person name="Gundlach H."/>
            <person name="Jiao Y."/>
            <person name="Hori C."/>
            <person name="Ishida J.K."/>
            <person name="Kasahara H."/>
            <person name="Kiba T."/>
            <person name="Kim M.S."/>
            <person name="Koo N."/>
            <person name="Laohavisit A."/>
            <person name="Lee Y.H."/>
            <person name="Lumba S."/>
            <person name="McCourt P."/>
            <person name="Mortimer J.C."/>
            <person name="Mutuku J.M."/>
            <person name="Nomura T."/>
            <person name="Sasaki-Sekimoto Y."/>
            <person name="Seto Y."/>
            <person name="Wang Y."/>
            <person name="Wakatake T."/>
            <person name="Sakakibara H."/>
            <person name="Demura T."/>
            <person name="Yamaguchi S."/>
            <person name="Yoneyama K."/>
            <person name="Manabe R.I."/>
            <person name="Nelson D.C."/>
            <person name="Schulman A.H."/>
            <person name="Timko M.P."/>
            <person name="dePamphilis C.W."/>
            <person name="Choi D."/>
            <person name="Shirasu K."/>
        </authorList>
    </citation>
    <scope>NUCLEOTIDE SEQUENCE [LARGE SCALE GENOMIC DNA]</scope>
    <source>
        <strain evidence="4">cv. UVA1</strain>
    </source>
</reference>
<keyword evidence="2" id="KW-0472">Membrane</keyword>
<proteinExistence type="predicted"/>
<comment type="caution">
    <text evidence="3">The sequence shown here is derived from an EMBL/GenBank/DDBJ whole genome shotgun (WGS) entry which is preliminary data.</text>
</comment>
<evidence type="ECO:0000256" key="1">
    <source>
        <dbReference type="SAM" id="MobiDB-lite"/>
    </source>
</evidence>
<sequence>MQTDPSKKKGKKRFTYDARWQTKEGYKEVIDTIWKDQERPKDLLFWNGTQKCKTTQQSKLKDLVDIQNGDFCGAWLSRGRLRTVGSFRSQPLDHITDFEFQTLRHVSFYEFSEISEQSNFRATRFSSKGSKANFEIFSSLFGASRTGNFVFSKNPPFLSVFLSIMSSSSDYAANLPAGDGCFTAEETGELVVYSPPTVGAMQPLRVTPISAVRVTPAAAATDARRGEPSDFPTIEIIDLGSGQSDSEEAEKEAGAPSPVESDVDAELVEETLRGDTYWRERVPMAREDAETDAAVEAATTAPLGCWCRPPRVWPSTATATAWTTPSVLTDLDLAKLRGKASFGAGVRIFAPYAGERIHCPPPGCIGVYRSSILLGLRFPLPGALNDILSHLGIGISQLVPTVFARLVGLLVLFRQQGWPDPTSADVRSLFVFKKSGETGNYYNSVAPGVDKSLIHKVPESLHGYMPEWFWVGGEWRTPNATRHPSTEFIFGPCKCFIYPAFTLLIYGFSMLTGRCLPFSPQSSR</sequence>
<keyword evidence="2" id="KW-0812">Transmembrane</keyword>
<keyword evidence="2" id="KW-1133">Transmembrane helix</keyword>
<evidence type="ECO:0000256" key="2">
    <source>
        <dbReference type="SAM" id="Phobius"/>
    </source>
</evidence>
<evidence type="ECO:0000313" key="4">
    <source>
        <dbReference type="Proteomes" id="UP000325081"/>
    </source>
</evidence>